<keyword evidence="7" id="KW-0170">Cobalt</keyword>
<evidence type="ECO:0000259" key="10">
    <source>
        <dbReference type="PROSITE" id="PS51332"/>
    </source>
</evidence>
<evidence type="ECO:0000256" key="5">
    <source>
        <dbReference type="ARBA" id="ARBA00022723"/>
    </source>
</evidence>
<feature type="region of interest" description="Disordered" evidence="9">
    <location>
        <begin position="31"/>
        <end position="72"/>
    </location>
</feature>
<dbReference type="Gene3D" id="3.40.50.280">
    <property type="entry name" value="Cobalamin-binding domain"/>
    <property type="match status" value="1"/>
</dbReference>
<evidence type="ECO:0000256" key="4">
    <source>
        <dbReference type="ARBA" id="ARBA00022628"/>
    </source>
</evidence>
<dbReference type="PANTHER" id="PTHR48101:SF4">
    <property type="entry name" value="METHYLMALONYL-COA MUTASE, MITOCHONDRIAL"/>
    <property type="match status" value="1"/>
</dbReference>
<dbReference type="GO" id="GO:0031419">
    <property type="term" value="F:cobalamin binding"/>
    <property type="evidence" value="ECO:0007669"/>
    <property type="project" value="UniProtKB-KW"/>
</dbReference>
<dbReference type="InterPro" id="IPR016176">
    <property type="entry name" value="Cbl-dep_enz_cat"/>
</dbReference>
<evidence type="ECO:0000256" key="6">
    <source>
        <dbReference type="ARBA" id="ARBA00023235"/>
    </source>
</evidence>
<dbReference type="SUPFAM" id="SSF51703">
    <property type="entry name" value="Cobalamin (vitamin B12)-dependent enzymes"/>
    <property type="match status" value="1"/>
</dbReference>
<reference evidence="11 12" key="1">
    <citation type="submission" date="2018-02" db="EMBL/GenBank/DDBJ databases">
        <title>novel marine gammaproteobacteria from coastal saline agro ecosystem.</title>
        <authorList>
            <person name="Krishnan R."/>
            <person name="Ramesh Kumar N."/>
        </authorList>
    </citation>
    <scope>NUCLEOTIDE SEQUENCE [LARGE SCALE GENOMIC DNA]</scope>
    <source>
        <strain evidence="11 12">228</strain>
    </source>
</reference>
<dbReference type="NCBIfam" id="TIGR00641">
    <property type="entry name" value="acid_CoA_mut_N"/>
    <property type="match status" value="1"/>
</dbReference>
<dbReference type="GO" id="GO:0019678">
    <property type="term" value="P:propionate metabolic process, methylmalonyl pathway"/>
    <property type="evidence" value="ECO:0007669"/>
    <property type="project" value="TreeGrafter"/>
</dbReference>
<evidence type="ECO:0000313" key="11">
    <source>
        <dbReference type="EMBL" id="PPC73947.1"/>
    </source>
</evidence>
<evidence type="ECO:0000256" key="2">
    <source>
        <dbReference type="ARBA" id="ARBA00008465"/>
    </source>
</evidence>
<name>A0A2S5KGL4_9PROT</name>
<dbReference type="AlphaFoldDB" id="A0A2S5KGL4"/>
<protein>
    <recommendedName>
        <fullName evidence="8">Methylmalonyl-CoA mutase</fullName>
        <ecNumber evidence="3">5.4.99.2</ecNumber>
    </recommendedName>
</protein>
<dbReference type="OrthoDB" id="9762378at2"/>
<dbReference type="PROSITE" id="PS51332">
    <property type="entry name" value="B12_BINDING"/>
    <property type="match status" value="1"/>
</dbReference>
<evidence type="ECO:0000256" key="3">
    <source>
        <dbReference type="ARBA" id="ARBA00012398"/>
    </source>
</evidence>
<dbReference type="Proteomes" id="UP000238196">
    <property type="component" value="Unassembled WGS sequence"/>
</dbReference>
<dbReference type="NCBIfam" id="NF006944">
    <property type="entry name" value="PRK09426.1"/>
    <property type="match status" value="1"/>
</dbReference>
<dbReference type="InterPro" id="IPR006098">
    <property type="entry name" value="MMCoA_mutase_a_cat"/>
</dbReference>
<dbReference type="GO" id="GO:0046872">
    <property type="term" value="F:metal ion binding"/>
    <property type="evidence" value="ECO:0007669"/>
    <property type="project" value="UniProtKB-KW"/>
</dbReference>
<dbReference type="SUPFAM" id="SSF52242">
    <property type="entry name" value="Cobalamin (vitamin B12)-binding domain"/>
    <property type="match status" value="1"/>
</dbReference>
<evidence type="ECO:0000256" key="8">
    <source>
        <dbReference type="ARBA" id="ARBA00072363"/>
    </source>
</evidence>
<gene>
    <name evidence="11" type="ORF">C4K68_27880</name>
</gene>
<evidence type="ECO:0000313" key="12">
    <source>
        <dbReference type="Proteomes" id="UP000238196"/>
    </source>
</evidence>
<accession>A0A2S5KGL4</accession>
<comment type="caution">
    <text evidence="11">The sequence shown here is derived from an EMBL/GenBank/DDBJ whole genome shotgun (WGS) entry which is preliminary data.</text>
</comment>
<dbReference type="GO" id="GO:0005737">
    <property type="term" value="C:cytoplasm"/>
    <property type="evidence" value="ECO:0007669"/>
    <property type="project" value="TreeGrafter"/>
</dbReference>
<keyword evidence="5" id="KW-0479">Metal-binding</keyword>
<dbReference type="InterPro" id="IPR006159">
    <property type="entry name" value="Acid_CoA_mut_C"/>
</dbReference>
<evidence type="ECO:0000256" key="1">
    <source>
        <dbReference type="ARBA" id="ARBA00001922"/>
    </source>
</evidence>
<evidence type="ECO:0000256" key="7">
    <source>
        <dbReference type="ARBA" id="ARBA00023285"/>
    </source>
</evidence>
<dbReference type="InterPro" id="IPR036724">
    <property type="entry name" value="Cobalamin-bd_sf"/>
</dbReference>
<organism evidence="11 12">
    <name type="scientific">Proteobacteria bacterium 228</name>
    <dbReference type="NCBI Taxonomy" id="2083153"/>
    <lineage>
        <taxon>Bacteria</taxon>
        <taxon>Pseudomonadati</taxon>
        <taxon>Pseudomonadota</taxon>
    </lineage>
</organism>
<dbReference type="InterPro" id="IPR006099">
    <property type="entry name" value="MeMalonylCoA_mutase_a/b_cat"/>
</dbReference>
<dbReference type="Pfam" id="PF02310">
    <property type="entry name" value="B12-binding"/>
    <property type="match status" value="1"/>
</dbReference>
<feature type="domain" description="B12-binding" evidence="10">
    <location>
        <begin position="591"/>
        <end position="723"/>
    </location>
</feature>
<dbReference type="EMBL" id="PRLP01000169">
    <property type="protein sequence ID" value="PPC73947.1"/>
    <property type="molecule type" value="Genomic_DNA"/>
</dbReference>
<dbReference type="FunFam" id="3.20.20.240:FF:000001">
    <property type="entry name" value="Probable methylmalonyl-coa mutase"/>
    <property type="match status" value="1"/>
</dbReference>
<keyword evidence="6" id="KW-0413">Isomerase</keyword>
<comment type="similarity">
    <text evidence="2">Belongs to the methylmalonyl-CoA mutase family.</text>
</comment>
<sequence length="731" mass="80124">MADNHFYTVNFRRFSPCDDACGVSRVNQHSGEEEANAVPHSATAANIPPHSDHQSRAAVPEEAGKPPFTRGPYAGMYQRKPWTIRQYTGFASAAASNAAFRQTLAEGGQGLSVAFDLPTHLGFDSDDEAASADVGRCGVAIDSVEDMKRLFAGIPLDQVSVSMTMNGAVLPILAAYIVAAEENGVARQHLRGTIQNDILKEFMVRNTYIFAPEFSLRICTDVVEYLSRELPSFNAMSISGYHFQEAGADPALELALTIANGLTYVQAVARRGLDPDQFCHRLSFFFGVGMAFFTEIAKLRAARRLWCEEVTKLGATTDQARRLKMHCQTSGWSLTAQEPLNNLVRTTIEAMAAVFGGTQSLHTNAYDEALSIPTDESARLARNTQLILQEETGLCDAVDPWGGSYMMESLTEQMVVRVREYLAEIDQQGGVIAAIHSGWVSERIHQAASRTQADMDAGRRAIVGVTRHMQHNEQPAPSVRQIDTEALLGQQRQHLQQLRRDRDPQAVSQCLSRLQQAAQNEKENLLELTIAAVRARATLGECTQALLQVQPRYRTPQHFQPDSYGAERRADTHWHRAVLQVRRYRQHTGRAPRILLLKLGLDGHDRGVRVVAAAFASAGFSVCLEPLFCAVADAIKAVAREQPDCVGVSLLSGAHLPLLMGLQRALRASAFAGVPVIAGGVIPAADHSVLKQQGIELIFGPGSRMDAMITDIIGLLQRQATDCTPARQRHY</sequence>
<dbReference type="PANTHER" id="PTHR48101">
    <property type="entry name" value="METHYLMALONYL-COA MUTASE, MITOCHONDRIAL-RELATED"/>
    <property type="match status" value="1"/>
</dbReference>
<dbReference type="Gene3D" id="3.20.20.240">
    <property type="entry name" value="Methylmalonyl-CoA mutase"/>
    <property type="match status" value="1"/>
</dbReference>
<comment type="cofactor">
    <cofactor evidence="1">
        <name>adenosylcob(III)alamin</name>
        <dbReference type="ChEBI" id="CHEBI:18408"/>
    </cofactor>
</comment>
<proteinExistence type="inferred from homology"/>
<dbReference type="NCBIfam" id="TIGR00640">
    <property type="entry name" value="acid_CoA_mut_C"/>
    <property type="match status" value="1"/>
</dbReference>
<dbReference type="Pfam" id="PF01642">
    <property type="entry name" value="MM_CoA_mutase"/>
    <property type="match status" value="1"/>
</dbReference>
<evidence type="ECO:0000256" key="9">
    <source>
        <dbReference type="SAM" id="MobiDB-lite"/>
    </source>
</evidence>
<dbReference type="InterPro" id="IPR006158">
    <property type="entry name" value="Cobalamin-bd"/>
</dbReference>
<dbReference type="GO" id="GO:0004494">
    <property type="term" value="F:methylmalonyl-CoA mutase activity"/>
    <property type="evidence" value="ECO:0007669"/>
    <property type="project" value="UniProtKB-EC"/>
</dbReference>
<keyword evidence="4" id="KW-0846">Cobalamin</keyword>
<dbReference type="EC" id="5.4.99.2" evidence="3"/>